<reference evidence="2 3" key="1">
    <citation type="submission" date="2019-02" db="EMBL/GenBank/DDBJ databases">
        <title>Deep-cultivation of Planctomycetes and their phenomic and genomic characterization uncovers novel biology.</title>
        <authorList>
            <person name="Wiegand S."/>
            <person name="Jogler M."/>
            <person name="Boedeker C."/>
            <person name="Pinto D."/>
            <person name="Vollmers J."/>
            <person name="Rivas-Marin E."/>
            <person name="Kohn T."/>
            <person name="Peeters S.H."/>
            <person name="Heuer A."/>
            <person name="Rast P."/>
            <person name="Oberbeckmann S."/>
            <person name="Bunk B."/>
            <person name="Jeske O."/>
            <person name="Meyerdierks A."/>
            <person name="Storesund J.E."/>
            <person name="Kallscheuer N."/>
            <person name="Luecker S."/>
            <person name="Lage O.M."/>
            <person name="Pohl T."/>
            <person name="Merkel B.J."/>
            <person name="Hornburger P."/>
            <person name="Mueller R.-W."/>
            <person name="Bruemmer F."/>
            <person name="Labrenz M."/>
            <person name="Spormann A.M."/>
            <person name="Op Den Camp H."/>
            <person name="Overmann J."/>
            <person name="Amann R."/>
            <person name="Jetten M.S.M."/>
            <person name="Mascher T."/>
            <person name="Medema M.H."/>
            <person name="Devos D.P."/>
            <person name="Kaster A.-K."/>
            <person name="Ovreas L."/>
            <person name="Rohde M."/>
            <person name="Galperin M.Y."/>
            <person name="Jogler C."/>
        </authorList>
    </citation>
    <scope>NUCLEOTIDE SEQUENCE [LARGE SCALE GENOMIC DNA]</scope>
    <source>
        <strain evidence="2 3">CA85</strain>
    </source>
</reference>
<accession>A0A5C5WZI9</accession>
<organism evidence="2 3">
    <name type="scientific">Allorhodopirellula solitaria</name>
    <dbReference type="NCBI Taxonomy" id="2527987"/>
    <lineage>
        <taxon>Bacteria</taxon>
        <taxon>Pseudomonadati</taxon>
        <taxon>Planctomycetota</taxon>
        <taxon>Planctomycetia</taxon>
        <taxon>Pirellulales</taxon>
        <taxon>Pirellulaceae</taxon>
        <taxon>Allorhodopirellula</taxon>
    </lineage>
</organism>
<evidence type="ECO:0000313" key="2">
    <source>
        <dbReference type="EMBL" id="TWT56076.1"/>
    </source>
</evidence>
<proteinExistence type="predicted"/>
<gene>
    <name evidence="2" type="ORF">CA85_45490</name>
</gene>
<keyword evidence="1" id="KW-0732">Signal</keyword>
<dbReference type="Proteomes" id="UP000318053">
    <property type="component" value="Unassembled WGS sequence"/>
</dbReference>
<dbReference type="RefSeq" id="WP_146393382.1">
    <property type="nucleotide sequence ID" value="NZ_SJPK01000017.1"/>
</dbReference>
<evidence type="ECO:0000256" key="1">
    <source>
        <dbReference type="SAM" id="SignalP"/>
    </source>
</evidence>
<dbReference type="EMBL" id="SJPK01000017">
    <property type="protein sequence ID" value="TWT56076.1"/>
    <property type="molecule type" value="Genomic_DNA"/>
</dbReference>
<comment type="caution">
    <text evidence="2">The sequence shown here is derived from an EMBL/GenBank/DDBJ whole genome shotgun (WGS) entry which is preliminary data.</text>
</comment>
<feature type="chain" id="PRO_5023125379" evidence="1">
    <location>
        <begin position="33"/>
        <end position="331"/>
    </location>
</feature>
<sequence length="331" mass="37464" precursor="true">MMHANQPNPPLFLIVICLTLLAGEPACPIAWADEPQQPLDSKWSPLVDISKAEFSQLPKVDSQYITDRVARNRDVLIKGAFDYTLTMKRAGQIKNEFEQSGVFSFDEETQRVLHVHQDRTNLPAGRERTSTGPVDRPAINTVVRKAILRVGDQVETAVFEAGQFSSRSTFYQPQTHDVDLYPFHIQTLGLAFYGDIRTKRSSHEVLASYSNWPPFRVLVGRRDESTYISLGTRITFDKQHEFWPTSHLSVYPTGRKDGEFIYETISQCTTTLVSVSGLSLPSLVVYKAAKKPTMTIQLKWRSVNDDAKLSLLDQDVFIPNTISLLEELDQN</sequence>
<evidence type="ECO:0000313" key="3">
    <source>
        <dbReference type="Proteomes" id="UP000318053"/>
    </source>
</evidence>
<keyword evidence="3" id="KW-1185">Reference proteome</keyword>
<name>A0A5C5WZI9_9BACT</name>
<feature type="signal peptide" evidence="1">
    <location>
        <begin position="1"/>
        <end position="32"/>
    </location>
</feature>
<protein>
    <submittedName>
        <fullName evidence="2">Uncharacterized protein</fullName>
    </submittedName>
</protein>
<dbReference type="AlphaFoldDB" id="A0A5C5WZI9"/>